<keyword evidence="10" id="KW-1185">Reference proteome</keyword>
<evidence type="ECO:0000313" key="10">
    <source>
        <dbReference type="Proteomes" id="UP000245974"/>
    </source>
</evidence>
<evidence type="ECO:0000256" key="4">
    <source>
        <dbReference type="ARBA" id="ARBA00022960"/>
    </source>
</evidence>
<comment type="pathway">
    <text evidence="1 7">Cell wall biogenesis; peptidoglycan biosynthesis.</text>
</comment>
<dbReference type="Proteomes" id="UP000245974">
    <property type="component" value="Unassembled WGS sequence"/>
</dbReference>
<feature type="active site" description="Proton donor/acceptor" evidence="7">
    <location>
        <position position="154"/>
    </location>
</feature>
<evidence type="ECO:0000256" key="3">
    <source>
        <dbReference type="ARBA" id="ARBA00022679"/>
    </source>
</evidence>
<dbReference type="GO" id="GO:0008360">
    <property type="term" value="P:regulation of cell shape"/>
    <property type="evidence" value="ECO:0007669"/>
    <property type="project" value="UniProtKB-UniRule"/>
</dbReference>
<dbReference type="AlphaFoldDB" id="A0A2U3N019"/>
<reference evidence="10" key="1">
    <citation type="submission" date="2018-03" db="EMBL/GenBank/DDBJ databases">
        <authorList>
            <person name="Blom J."/>
        </authorList>
    </citation>
    <scope>NUCLEOTIDE SEQUENCE [LARGE SCALE GENOMIC DNA]</scope>
    <source>
        <strain evidence="10">KPC-SM-21</strain>
    </source>
</reference>
<dbReference type="GO" id="GO:0009252">
    <property type="term" value="P:peptidoglycan biosynthetic process"/>
    <property type="evidence" value="ECO:0007669"/>
    <property type="project" value="UniProtKB-UniPathway"/>
</dbReference>
<dbReference type="PANTHER" id="PTHR36699:SF1">
    <property type="entry name" value="L,D-TRANSPEPTIDASE YAFK-RELATED"/>
    <property type="match status" value="1"/>
</dbReference>
<feature type="active site" description="Nucleophile" evidence="7">
    <location>
        <position position="180"/>
    </location>
</feature>
<evidence type="ECO:0000313" key="9">
    <source>
        <dbReference type="EMBL" id="SPL71021.1"/>
    </source>
</evidence>
<dbReference type="GO" id="GO:0016740">
    <property type="term" value="F:transferase activity"/>
    <property type="evidence" value="ECO:0007669"/>
    <property type="project" value="UniProtKB-KW"/>
</dbReference>
<name>A0A2U3N019_9GAMM</name>
<dbReference type="CDD" id="cd16913">
    <property type="entry name" value="YkuD_like"/>
    <property type="match status" value="1"/>
</dbReference>
<evidence type="ECO:0000259" key="8">
    <source>
        <dbReference type="PROSITE" id="PS52029"/>
    </source>
</evidence>
<evidence type="ECO:0000256" key="6">
    <source>
        <dbReference type="ARBA" id="ARBA00023316"/>
    </source>
</evidence>
<keyword evidence="4 7" id="KW-0133">Cell shape</keyword>
<dbReference type="SUPFAM" id="SSF141523">
    <property type="entry name" value="L,D-transpeptidase catalytic domain-like"/>
    <property type="match status" value="1"/>
</dbReference>
<dbReference type="Gene3D" id="2.40.440.10">
    <property type="entry name" value="L,D-transpeptidase catalytic domain-like"/>
    <property type="match status" value="1"/>
</dbReference>
<feature type="domain" description="L,D-TPase catalytic" evidence="8">
    <location>
        <begin position="64"/>
        <end position="204"/>
    </location>
</feature>
<dbReference type="UniPathway" id="UPA00219"/>
<dbReference type="GO" id="GO:0071555">
    <property type="term" value="P:cell wall organization"/>
    <property type="evidence" value="ECO:0007669"/>
    <property type="project" value="UniProtKB-UniRule"/>
</dbReference>
<dbReference type="GO" id="GO:0004180">
    <property type="term" value="F:carboxypeptidase activity"/>
    <property type="evidence" value="ECO:0007669"/>
    <property type="project" value="UniProtKB-ARBA"/>
</dbReference>
<dbReference type="InterPro" id="IPR005490">
    <property type="entry name" value="LD_TPept_cat_dom"/>
</dbReference>
<evidence type="ECO:0000256" key="1">
    <source>
        <dbReference type="ARBA" id="ARBA00004752"/>
    </source>
</evidence>
<evidence type="ECO:0000256" key="5">
    <source>
        <dbReference type="ARBA" id="ARBA00022984"/>
    </source>
</evidence>
<dbReference type="OrthoDB" id="9809748at2"/>
<proteinExistence type="inferred from homology"/>
<keyword evidence="5 7" id="KW-0573">Peptidoglycan synthesis</keyword>
<dbReference type="PANTHER" id="PTHR36699">
    <property type="entry name" value="LD-TRANSPEPTIDASE"/>
    <property type="match status" value="1"/>
</dbReference>
<keyword evidence="6 7" id="KW-0961">Cell wall biogenesis/degradation</keyword>
<organism evidence="9 10">
    <name type="scientific">Acinetobacter stercoris</name>
    <dbReference type="NCBI Taxonomy" id="2126983"/>
    <lineage>
        <taxon>Bacteria</taxon>
        <taxon>Pseudomonadati</taxon>
        <taxon>Pseudomonadota</taxon>
        <taxon>Gammaproteobacteria</taxon>
        <taxon>Moraxellales</taxon>
        <taxon>Moraxellaceae</taxon>
        <taxon>Acinetobacter</taxon>
    </lineage>
</organism>
<evidence type="ECO:0000256" key="7">
    <source>
        <dbReference type="PROSITE-ProRule" id="PRU01373"/>
    </source>
</evidence>
<sequence>MNKKIFFLLVLFILSISGILICIKYSHLIPTSYFTSSSLPNSEITFSSFSDSEIIKLRKQTPVTEIRVFKSERKLELLSESHIIRAYPVRLGFAPIGHKKQEGDGKTPEGRYSIDWRNPKSAFYKSLHISYPNSQDIAQAKQRGVSPGANIMIHGSTTSKISKLPEMMNYLPRGDWTLGCIAVRNIDIDEIWKLVDDKTPIIIYP</sequence>
<dbReference type="InParanoid" id="A0A2U3N019"/>
<comment type="similarity">
    <text evidence="2">Belongs to the YkuD family.</text>
</comment>
<accession>A0A2U3N019</accession>
<keyword evidence="3" id="KW-0808">Transferase</keyword>
<gene>
    <name evidence="9" type="ORF">KPC_2199</name>
</gene>
<dbReference type="PROSITE" id="PS52029">
    <property type="entry name" value="LD_TPASE"/>
    <property type="match status" value="1"/>
</dbReference>
<dbReference type="Pfam" id="PF03734">
    <property type="entry name" value="YkuD"/>
    <property type="match status" value="1"/>
</dbReference>
<protein>
    <submittedName>
        <fullName evidence="9">L,D-transpeptidase catalytic domain</fullName>
    </submittedName>
</protein>
<dbReference type="RefSeq" id="WP_121974469.1">
    <property type="nucleotide sequence ID" value="NZ_OOGT01000098.1"/>
</dbReference>
<dbReference type="FunCoup" id="A0A2U3N019">
    <property type="interactions" value="2"/>
</dbReference>
<dbReference type="InterPro" id="IPR038063">
    <property type="entry name" value="Transpep_catalytic_dom"/>
</dbReference>
<dbReference type="EMBL" id="OOGT01000098">
    <property type="protein sequence ID" value="SPL71021.1"/>
    <property type="molecule type" value="Genomic_DNA"/>
</dbReference>
<evidence type="ECO:0000256" key="2">
    <source>
        <dbReference type="ARBA" id="ARBA00005992"/>
    </source>
</evidence>